<dbReference type="Proteomes" id="UP000004105">
    <property type="component" value="Unassembled WGS sequence"/>
</dbReference>
<proteinExistence type="predicted"/>
<organism evidence="2 3">
    <name type="scientific">Neisseria bacilliformis ATCC BAA-1200</name>
    <dbReference type="NCBI Taxonomy" id="888742"/>
    <lineage>
        <taxon>Bacteria</taxon>
        <taxon>Pseudomonadati</taxon>
        <taxon>Pseudomonadota</taxon>
        <taxon>Betaproteobacteria</taxon>
        <taxon>Neisseriales</taxon>
        <taxon>Neisseriaceae</taxon>
        <taxon>Neisseria</taxon>
    </lineage>
</organism>
<dbReference type="EMBL" id="AFAY01000003">
    <property type="protein sequence ID" value="EGF12114.1"/>
    <property type="molecule type" value="Genomic_DNA"/>
</dbReference>
<feature type="transmembrane region" description="Helical" evidence="1">
    <location>
        <begin position="12"/>
        <end position="37"/>
    </location>
</feature>
<evidence type="ECO:0000256" key="1">
    <source>
        <dbReference type="SAM" id="Phobius"/>
    </source>
</evidence>
<gene>
    <name evidence="2" type="ORF">HMPREF9123_0094</name>
</gene>
<evidence type="ECO:0000313" key="2">
    <source>
        <dbReference type="EMBL" id="EGF12114.1"/>
    </source>
</evidence>
<dbReference type="RefSeq" id="WP_007341109.1">
    <property type="nucleotide sequence ID" value="NZ_GL878494.1"/>
</dbReference>
<dbReference type="AlphaFoldDB" id="F2B8P1"/>
<dbReference type="OrthoDB" id="9902788at2"/>
<reference evidence="2 3" key="1">
    <citation type="submission" date="2011-02" db="EMBL/GenBank/DDBJ databases">
        <authorList>
            <person name="Muzny D."/>
            <person name="Qin X."/>
            <person name="Deng J."/>
            <person name="Jiang H."/>
            <person name="Liu Y."/>
            <person name="Qu J."/>
            <person name="Song X.-Z."/>
            <person name="Zhang L."/>
            <person name="Thornton R."/>
            <person name="Coyle M."/>
            <person name="Francisco L."/>
            <person name="Jackson L."/>
            <person name="Javaid M."/>
            <person name="Korchina V."/>
            <person name="Kovar C."/>
            <person name="Mata R."/>
            <person name="Mathew T."/>
            <person name="Ngo R."/>
            <person name="Nguyen L."/>
            <person name="Nguyen N."/>
            <person name="Okwuonu G."/>
            <person name="Ongeri F."/>
            <person name="Pham C."/>
            <person name="Simmons D."/>
            <person name="Wilczek-Boney K."/>
            <person name="Hale W."/>
            <person name="Jakkamsetti A."/>
            <person name="Pham P."/>
            <person name="Ruth R."/>
            <person name="San Lucas F."/>
            <person name="Warren J."/>
            <person name="Zhang J."/>
            <person name="Zhao Z."/>
            <person name="Zhou C."/>
            <person name="Zhu D."/>
            <person name="Lee S."/>
            <person name="Bess C."/>
            <person name="Blankenburg K."/>
            <person name="Forbes L."/>
            <person name="Fu Q."/>
            <person name="Gubbala S."/>
            <person name="Hirani K."/>
            <person name="Jayaseelan J.C."/>
            <person name="Lara F."/>
            <person name="Munidasa M."/>
            <person name="Palculict T."/>
            <person name="Patil S."/>
            <person name="Pu L.-L."/>
            <person name="Saada N."/>
            <person name="Tang L."/>
            <person name="Weissenberger G."/>
            <person name="Zhu Y."/>
            <person name="Hemphill L."/>
            <person name="Shang Y."/>
            <person name="Youmans B."/>
            <person name="Ayvaz T."/>
            <person name="Ross M."/>
            <person name="Santibanez J."/>
            <person name="Aqrawi P."/>
            <person name="Gross S."/>
            <person name="Joshi V."/>
            <person name="Fowler G."/>
            <person name="Nazareth L."/>
            <person name="Reid J."/>
            <person name="Worley K."/>
            <person name="Petrosino J."/>
            <person name="Highlander S."/>
            <person name="Gibbs R."/>
        </authorList>
    </citation>
    <scope>NUCLEOTIDE SEQUENCE [LARGE SCALE GENOMIC DNA]</scope>
    <source>
        <strain evidence="2 3">ATCC BAA-1200</strain>
    </source>
</reference>
<sequence length="68" mass="7950">MFRKLFCRRTLLRYLPFMIGFSLMTALFYGMSFALWGPDFHRTLSLCLLLLSVLLTVVLAINDTSEQR</sequence>
<name>F2B8P1_9NEIS</name>
<dbReference type="HOGENOM" id="CLU_2789602_0_0_4"/>
<keyword evidence="3" id="KW-1185">Reference proteome</keyword>
<protein>
    <submittedName>
        <fullName evidence="2">Uncharacterized protein</fullName>
    </submittedName>
</protein>
<keyword evidence="1" id="KW-0472">Membrane</keyword>
<feature type="transmembrane region" description="Helical" evidence="1">
    <location>
        <begin position="43"/>
        <end position="61"/>
    </location>
</feature>
<accession>F2B8P1</accession>
<keyword evidence="1" id="KW-1133">Transmembrane helix</keyword>
<comment type="caution">
    <text evidence="2">The sequence shown here is derived from an EMBL/GenBank/DDBJ whole genome shotgun (WGS) entry which is preliminary data.</text>
</comment>
<keyword evidence="1" id="KW-0812">Transmembrane</keyword>
<evidence type="ECO:0000313" key="3">
    <source>
        <dbReference type="Proteomes" id="UP000004105"/>
    </source>
</evidence>